<feature type="domain" description="RRM" evidence="3">
    <location>
        <begin position="255"/>
        <end position="341"/>
    </location>
</feature>
<dbReference type="InterPro" id="IPR000504">
    <property type="entry name" value="RRM_dom"/>
</dbReference>
<feature type="compositionally biased region" description="Pro residues" evidence="2">
    <location>
        <begin position="437"/>
        <end position="450"/>
    </location>
</feature>
<feature type="compositionally biased region" description="Polar residues" evidence="2">
    <location>
        <begin position="140"/>
        <end position="152"/>
    </location>
</feature>
<feature type="region of interest" description="Disordered" evidence="2">
    <location>
        <begin position="386"/>
        <end position="458"/>
    </location>
</feature>
<dbReference type="GO" id="GO:0003723">
    <property type="term" value="F:RNA binding"/>
    <property type="evidence" value="ECO:0007669"/>
    <property type="project" value="UniProtKB-UniRule"/>
</dbReference>
<keyword evidence="6" id="KW-1185">Reference proteome</keyword>
<dbReference type="SMART" id="SM00513">
    <property type="entry name" value="SAP"/>
    <property type="match status" value="1"/>
</dbReference>
<dbReference type="InterPro" id="IPR035979">
    <property type="entry name" value="RBD_domain_sf"/>
</dbReference>
<evidence type="ECO:0000313" key="5">
    <source>
        <dbReference type="EMBL" id="UNI21939.1"/>
    </source>
</evidence>
<sequence>MAAWATFKVVDLKAELKRRGLPQGGLKAELVARLEAADQEAASPTEPAHPDDAGHLSHELDAQNEDARELEAVQKEPENTPQQTDDQPIEAAIPPPTPISEPDPVVASGEALRDTEEEANQKPDHESYEMHGALAPESSVPLSDTAAASSLSPGVDAPMNDWVPEGNAEDLKRKRRSESPTPKEMDAKRKRAQDVAHDGDQPSVADPDASFPEKTHAQPSLDNENVAASDGGVNDEASSEASQPNVAPSMHANTRAIYINNLMRPMRETDLHDHLLNLEQPAGGQRNDDAISSLYVDSIRTHAFVVFESASSAGRVRRRLHGRVWPLESNRKALFVDFVPEGKVDGWIQTEQDGNNRRQVGQRWEVVYERVGDALTAEAFLRSTSVTGSSSATHGVRAQPPQAQQAQQAPQQAPQGVVGAPTGPRGHRPPNAHPNTQHPPPNAGPAPGPSPYNGGNRTIEQPWVSFREVPPSLADRRLDCMLRYLDFDVHLGPDREINRYSFQGGDVFVDRGRENFAGIRPPHRQQAMDRSRGGRGGGRGRGRGRGAPRGGPYGFGRDRYVPY</sequence>
<evidence type="ECO:0008006" key="7">
    <source>
        <dbReference type="Google" id="ProtNLM"/>
    </source>
</evidence>
<dbReference type="SUPFAM" id="SSF54928">
    <property type="entry name" value="RNA-binding domain, RBD"/>
    <property type="match status" value="1"/>
</dbReference>
<evidence type="ECO:0000259" key="4">
    <source>
        <dbReference type="PROSITE" id="PS50800"/>
    </source>
</evidence>
<dbReference type="PANTHER" id="PTHR47031:SF3">
    <property type="entry name" value="SAP DOMAIN-CONTAINING PROTEIN"/>
    <property type="match status" value="1"/>
</dbReference>
<dbReference type="InterPro" id="IPR003034">
    <property type="entry name" value="SAP_dom"/>
</dbReference>
<feature type="compositionally biased region" description="Basic and acidic residues" evidence="2">
    <location>
        <begin position="48"/>
        <end position="78"/>
    </location>
</feature>
<dbReference type="AlphaFoldDB" id="A0A9Q8QJ33"/>
<dbReference type="Pfam" id="PF02037">
    <property type="entry name" value="SAP"/>
    <property type="match status" value="1"/>
</dbReference>
<feature type="region of interest" description="Disordered" evidence="2">
    <location>
        <begin position="37"/>
        <end position="249"/>
    </location>
</feature>
<dbReference type="PROSITE" id="PS50102">
    <property type="entry name" value="RRM"/>
    <property type="match status" value="1"/>
</dbReference>
<dbReference type="GeneID" id="72069830"/>
<dbReference type="OrthoDB" id="5348404at2759"/>
<reference evidence="5" key="1">
    <citation type="submission" date="2021-11" db="EMBL/GenBank/DDBJ databases">
        <title>Purpureocillium_takamizusanense_genome.</title>
        <authorList>
            <person name="Nguyen N.-H."/>
        </authorList>
    </citation>
    <scope>NUCLEOTIDE SEQUENCE</scope>
    <source>
        <strain evidence="5">PT3</strain>
    </source>
</reference>
<evidence type="ECO:0000259" key="3">
    <source>
        <dbReference type="PROSITE" id="PS50102"/>
    </source>
</evidence>
<keyword evidence="1" id="KW-0694">RNA-binding</keyword>
<protein>
    <recommendedName>
        <fullName evidence="7">SAP domain-containing protein</fullName>
    </recommendedName>
</protein>
<dbReference type="InterPro" id="IPR036361">
    <property type="entry name" value="SAP_dom_sf"/>
</dbReference>
<accession>A0A9Q8QJ33</accession>
<feature type="domain" description="SAP" evidence="4">
    <location>
        <begin position="4"/>
        <end position="38"/>
    </location>
</feature>
<dbReference type="Gene3D" id="1.10.720.30">
    <property type="entry name" value="SAP domain"/>
    <property type="match status" value="1"/>
</dbReference>
<dbReference type="KEGG" id="ptkz:JDV02_007882"/>
<dbReference type="PANTHER" id="PTHR47031">
    <property type="entry name" value="SAP DNA-BINDING DOMAIN-CONTAINING PROTEIN"/>
    <property type="match status" value="1"/>
</dbReference>
<evidence type="ECO:0000256" key="1">
    <source>
        <dbReference type="PROSITE-ProRule" id="PRU00176"/>
    </source>
</evidence>
<feature type="compositionally biased region" description="Basic and acidic residues" evidence="2">
    <location>
        <begin position="169"/>
        <end position="200"/>
    </location>
</feature>
<dbReference type="PROSITE" id="PS50800">
    <property type="entry name" value="SAP"/>
    <property type="match status" value="1"/>
</dbReference>
<evidence type="ECO:0000256" key="2">
    <source>
        <dbReference type="SAM" id="MobiDB-lite"/>
    </source>
</evidence>
<dbReference type="Proteomes" id="UP000829364">
    <property type="component" value="Chromosome 7"/>
</dbReference>
<gene>
    <name evidence="5" type="ORF">JDV02_007882</name>
</gene>
<feature type="region of interest" description="Disordered" evidence="2">
    <location>
        <begin position="517"/>
        <end position="563"/>
    </location>
</feature>
<dbReference type="SUPFAM" id="SSF68906">
    <property type="entry name" value="SAP domain"/>
    <property type="match status" value="1"/>
</dbReference>
<dbReference type="EMBL" id="CP086360">
    <property type="protein sequence ID" value="UNI21939.1"/>
    <property type="molecule type" value="Genomic_DNA"/>
</dbReference>
<dbReference type="InterPro" id="IPR034257">
    <property type="entry name" value="Acinus_RRM"/>
</dbReference>
<evidence type="ECO:0000313" key="6">
    <source>
        <dbReference type="Proteomes" id="UP000829364"/>
    </source>
</evidence>
<feature type="compositionally biased region" description="Basic and acidic residues" evidence="2">
    <location>
        <begin position="111"/>
        <end position="129"/>
    </location>
</feature>
<proteinExistence type="predicted"/>
<organism evidence="5 6">
    <name type="scientific">Purpureocillium takamizusanense</name>
    <dbReference type="NCBI Taxonomy" id="2060973"/>
    <lineage>
        <taxon>Eukaryota</taxon>
        <taxon>Fungi</taxon>
        <taxon>Dikarya</taxon>
        <taxon>Ascomycota</taxon>
        <taxon>Pezizomycotina</taxon>
        <taxon>Sordariomycetes</taxon>
        <taxon>Hypocreomycetidae</taxon>
        <taxon>Hypocreales</taxon>
        <taxon>Ophiocordycipitaceae</taxon>
        <taxon>Purpureocillium</taxon>
    </lineage>
</organism>
<dbReference type="CDD" id="cd12432">
    <property type="entry name" value="RRM_ACINU"/>
    <property type="match status" value="1"/>
</dbReference>
<name>A0A9Q8QJ33_9HYPO</name>
<feature type="compositionally biased region" description="Low complexity" evidence="2">
    <location>
        <begin position="398"/>
        <end position="415"/>
    </location>
</feature>
<dbReference type="RefSeq" id="XP_047845420.1">
    <property type="nucleotide sequence ID" value="XM_047989419.1"/>
</dbReference>